<dbReference type="PhylomeDB" id="B4JHJ3"/>
<protein>
    <submittedName>
        <fullName evidence="3">GH18617</fullName>
    </submittedName>
</protein>
<proteinExistence type="inferred from homology"/>
<dbReference type="GO" id="GO:0005737">
    <property type="term" value="C:cytoplasm"/>
    <property type="evidence" value="ECO:0007669"/>
    <property type="project" value="TreeGrafter"/>
</dbReference>
<dbReference type="SMR" id="B4JHJ3"/>
<dbReference type="Gene3D" id="2.60.40.640">
    <property type="match status" value="1"/>
</dbReference>
<dbReference type="EMBL" id="CH916369">
    <property type="protein sequence ID" value="EDV92820.1"/>
    <property type="molecule type" value="Genomic_DNA"/>
</dbReference>
<name>B4JHJ3_DROGR</name>
<dbReference type="KEGG" id="dgr:6563270"/>
<evidence type="ECO:0000313" key="3">
    <source>
        <dbReference type="EMBL" id="EDV92820.1"/>
    </source>
</evidence>
<dbReference type="InParanoid" id="B4JHJ3"/>
<dbReference type="InterPro" id="IPR050357">
    <property type="entry name" value="Arrestin_domain-protein"/>
</dbReference>
<comment type="similarity">
    <text evidence="1">Belongs to the arrestin family.</text>
</comment>
<sequence length="354" mass="39411">MHINCKFNLPRSSAVYYTGEQISGSFSLTISKKKALQLEALSITLFGCSTICWQEAQTLMPHVEHNDSTAVTETACLKFEGSKTHLLQSQQLLEAVILPPGCTQCCNFEFELPSALPGSCRLPLGSTSYMLQVTLHRRGKHDKCFQQRLCIRNRIEFTDLQPAKCATATLQLSLPRTVYAPGQRVAYQLAATSPATCTTRLCQSITYQSQQPSTKAKQVLTVLDESSDLKAALHLPLTAPIMSQLPGELIAIAYYLETWTSCNEPLRLPLLVGTVAPPVEIDFPAHGFVNLALCENDLQISSVNHRLPHSCSQEFNAPSVSRRGEHLKLLRRQKKQSYLRLALRYFNKNLLPAH</sequence>
<dbReference type="AlphaFoldDB" id="B4JHJ3"/>
<dbReference type="Pfam" id="PF00339">
    <property type="entry name" value="Arrestin_N"/>
    <property type="match status" value="1"/>
</dbReference>
<evidence type="ECO:0000256" key="1">
    <source>
        <dbReference type="ARBA" id="ARBA00005298"/>
    </source>
</evidence>
<evidence type="ECO:0000259" key="2">
    <source>
        <dbReference type="Pfam" id="PF00339"/>
    </source>
</evidence>
<dbReference type="InterPro" id="IPR014752">
    <property type="entry name" value="Arrestin-like_C"/>
</dbReference>
<dbReference type="Proteomes" id="UP000001070">
    <property type="component" value="Unassembled WGS sequence"/>
</dbReference>
<dbReference type="PANTHER" id="PTHR11188:SF167">
    <property type="entry name" value="ARRESTIN C-TERMINAL-LIKE DOMAIN-CONTAINING PROTEIN-RELATED"/>
    <property type="match status" value="1"/>
</dbReference>
<organism evidence="4">
    <name type="scientific">Drosophila grimshawi</name>
    <name type="common">Hawaiian fruit fly</name>
    <name type="synonym">Idiomyia grimshawi</name>
    <dbReference type="NCBI Taxonomy" id="7222"/>
    <lineage>
        <taxon>Eukaryota</taxon>
        <taxon>Metazoa</taxon>
        <taxon>Ecdysozoa</taxon>
        <taxon>Arthropoda</taxon>
        <taxon>Hexapoda</taxon>
        <taxon>Insecta</taxon>
        <taxon>Pterygota</taxon>
        <taxon>Neoptera</taxon>
        <taxon>Endopterygota</taxon>
        <taxon>Diptera</taxon>
        <taxon>Brachycera</taxon>
        <taxon>Muscomorpha</taxon>
        <taxon>Ephydroidea</taxon>
        <taxon>Drosophilidae</taxon>
        <taxon>Drosophila</taxon>
        <taxon>Hawaiian Drosophila</taxon>
    </lineage>
</organism>
<dbReference type="InterPro" id="IPR011021">
    <property type="entry name" value="Arrestin-like_N"/>
</dbReference>
<evidence type="ECO:0000313" key="4">
    <source>
        <dbReference type="Proteomes" id="UP000001070"/>
    </source>
</evidence>
<feature type="domain" description="Arrestin-like N-terminal" evidence="2">
    <location>
        <begin position="5"/>
        <end position="150"/>
    </location>
</feature>
<keyword evidence="4" id="KW-1185">Reference proteome</keyword>
<dbReference type="HOGENOM" id="CLU_779073_0_0_1"/>
<dbReference type="FunCoup" id="B4JHJ3">
    <property type="interactions" value="19"/>
</dbReference>
<dbReference type="SUPFAM" id="SSF81296">
    <property type="entry name" value="E set domains"/>
    <property type="match status" value="2"/>
</dbReference>
<dbReference type="InterPro" id="IPR014756">
    <property type="entry name" value="Ig_E-set"/>
</dbReference>
<dbReference type="PANTHER" id="PTHR11188">
    <property type="entry name" value="ARRESTIN DOMAIN CONTAINING PROTEIN"/>
    <property type="match status" value="1"/>
</dbReference>
<reference evidence="3 4" key="1">
    <citation type="journal article" date="2007" name="Nature">
        <title>Evolution of genes and genomes on the Drosophila phylogeny.</title>
        <authorList>
            <consortium name="Drosophila 12 Genomes Consortium"/>
            <person name="Clark A.G."/>
            <person name="Eisen M.B."/>
            <person name="Smith D.R."/>
            <person name="Bergman C.M."/>
            <person name="Oliver B."/>
            <person name="Markow T.A."/>
            <person name="Kaufman T.C."/>
            <person name="Kellis M."/>
            <person name="Gelbart W."/>
            <person name="Iyer V.N."/>
            <person name="Pollard D.A."/>
            <person name="Sackton T.B."/>
            <person name="Larracuente A.M."/>
            <person name="Singh N.D."/>
            <person name="Abad J.P."/>
            <person name="Abt D.N."/>
            <person name="Adryan B."/>
            <person name="Aguade M."/>
            <person name="Akashi H."/>
            <person name="Anderson W.W."/>
            <person name="Aquadro C.F."/>
            <person name="Ardell D.H."/>
            <person name="Arguello R."/>
            <person name="Artieri C.G."/>
            <person name="Barbash D.A."/>
            <person name="Barker D."/>
            <person name="Barsanti P."/>
            <person name="Batterham P."/>
            <person name="Batzoglou S."/>
            <person name="Begun D."/>
            <person name="Bhutkar A."/>
            <person name="Blanco E."/>
            <person name="Bosak S.A."/>
            <person name="Bradley R.K."/>
            <person name="Brand A.D."/>
            <person name="Brent M.R."/>
            <person name="Brooks A.N."/>
            <person name="Brown R.H."/>
            <person name="Butlin R.K."/>
            <person name="Caggese C."/>
            <person name="Calvi B.R."/>
            <person name="Bernardo de Carvalho A."/>
            <person name="Caspi A."/>
            <person name="Castrezana S."/>
            <person name="Celniker S.E."/>
            <person name="Chang J.L."/>
            <person name="Chapple C."/>
            <person name="Chatterji S."/>
            <person name="Chinwalla A."/>
            <person name="Civetta A."/>
            <person name="Clifton S.W."/>
            <person name="Comeron J.M."/>
            <person name="Costello J.C."/>
            <person name="Coyne J.A."/>
            <person name="Daub J."/>
            <person name="David R.G."/>
            <person name="Delcher A.L."/>
            <person name="Delehaunty K."/>
            <person name="Do C.B."/>
            <person name="Ebling H."/>
            <person name="Edwards K."/>
            <person name="Eickbush T."/>
            <person name="Evans J.D."/>
            <person name="Filipski A."/>
            <person name="Findeiss S."/>
            <person name="Freyhult E."/>
            <person name="Fulton L."/>
            <person name="Fulton R."/>
            <person name="Garcia A.C."/>
            <person name="Gardiner A."/>
            <person name="Garfield D.A."/>
            <person name="Garvin B.E."/>
            <person name="Gibson G."/>
            <person name="Gilbert D."/>
            <person name="Gnerre S."/>
            <person name="Godfrey J."/>
            <person name="Good R."/>
            <person name="Gotea V."/>
            <person name="Gravely B."/>
            <person name="Greenberg A.J."/>
            <person name="Griffiths-Jones S."/>
            <person name="Gross S."/>
            <person name="Guigo R."/>
            <person name="Gustafson E.A."/>
            <person name="Haerty W."/>
            <person name="Hahn M.W."/>
            <person name="Halligan D.L."/>
            <person name="Halpern A.L."/>
            <person name="Halter G.M."/>
            <person name="Han M.V."/>
            <person name="Heger A."/>
            <person name="Hillier L."/>
            <person name="Hinrichs A.S."/>
            <person name="Holmes I."/>
            <person name="Hoskins R.A."/>
            <person name="Hubisz M.J."/>
            <person name="Hultmark D."/>
            <person name="Huntley M.A."/>
            <person name="Jaffe D.B."/>
            <person name="Jagadeeshan S."/>
            <person name="Jeck W.R."/>
            <person name="Johnson J."/>
            <person name="Jones C.D."/>
            <person name="Jordan W.C."/>
            <person name="Karpen G.H."/>
            <person name="Kataoka E."/>
            <person name="Keightley P.D."/>
            <person name="Kheradpour P."/>
            <person name="Kirkness E.F."/>
            <person name="Koerich L.B."/>
            <person name="Kristiansen K."/>
            <person name="Kudrna D."/>
            <person name="Kulathinal R.J."/>
            <person name="Kumar S."/>
            <person name="Kwok R."/>
            <person name="Lander E."/>
            <person name="Langley C.H."/>
            <person name="Lapoint R."/>
            <person name="Lazzaro B.P."/>
            <person name="Lee S.J."/>
            <person name="Levesque L."/>
            <person name="Li R."/>
            <person name="Lin C.F."/>
            <person name="Lin M.F."/>
            <person name="Lindblad-Toh K."/>
            <person name="Llopart A."/>
            <person name="Long M."/>
            <person name="Low L."/>
            <person name="Lozovsky E."/>
            <person name="Lu J."/>
            <person name="Luo M."/>
            <person name="Machado C.A."/>
            <person name="Makalowski W."/>
            <person name="Marzo M."/>
            <person name="Matsuda M."/>
            <person name="Matzkin L."/>
            <person name="McAllister B."/>
            <person name="McBride C.S."/>
            <person name="McKernan B."/>
            <person name="McKernan K."/>
            <person name="Mendez-Lago M."/>
            <person name="Minx P."/>
            <person name="Mollenhauer M.U."/>
            <person name="Montooth K."/>
            <person name="Mount S.M."/>
            <person name="Mu X."/>
            <person name="Myers E."/>
            <person name="Negre B."/>
            <person name="Newfeld S."/>
            <person name="Nielsen R."/>
            <person name="Noor M.A."/>
            <person name="O'Grady P."/>
            <person name="Pachter L."/>
            <person name="Papaceit M."/>
            <person name="Parisi M.J."/>
            <person name="Parisi M."/>
            <person name="Parts L."/>
            <person name="Pedersen J.S."/>
            <person name="Pesole G."/>
            <person name="Phillippy A.M."/>
            <person name="Ponting C.P."/>
            <person name="Pop M."/>
            <person name="Porcelli D."/>
            <person name="Powell J.R."/>
            <person name="Prohaska S."/>
            <person name="Pruitt K."/>
            <person name="Puig M."/>
            <person name="Quesneville H."/>
            <person name="Ram K.R."/>
            <person name="Rand D."/>
            <person name="Rasmussen M.D."/>
            <person name="Reed L.K."/>
            <person name="Reenan R."/>
            <person name="Reily A."/>
            <person name="Remington K.A."/>
            <person name="Rieger T.T."/>
            <person name="Ritchie M.G."/>
            <person name="Robin C."/>
            <person name="Rogers Y.H."/>
            <person name="Rohde C."/>
            <person name="Rozas J."/>
            <person name="Rubenfield M.J."/>
            <person name="Ruiz A."/>
            <person name="Russo S."/>
            <person name="Salzberg S.L."/>
            <person name="Sanchez-Gracia A."/>
            <person name="Saranga D.J."/>
            <person name="Sato H."/>
            <person name="Schaeffer S.W."/>
            <person name="Schatz M.C."/>
            <person name="Schlenke T."/>
            <person name="Schwartz R."/>
            <person name="Segarra C."/>
            <person name="Singh R.S."/>
            <person name="Sirot L."/>
            <person name="Sirota M."/>
            <person name="Sisneros N.B."/>
            <person name="Smith C.D."/>
            <person name="Smith T.F."/>
            <person name="Spieth J."/>
            <person name="Stage D.E."/>
            <person name="Stark A."/>
            <person name="Stephan W."/>
            <person name="Strausberg R.L."/>
            <person name="Strempel S."/>
            <person name="Sturgill D."/>
            <person name="Sutton G."/>
            <person name="Sutton G.G."/>
            <person name="Tao W."/>
            <person name="Teichmann S."/>
            <person name="Tobari Y.N."/>
            <person name="Tomimura Y."/>
            <person name="Tsolas J.M."/>
            <person name="Valente V.L."/>
            <person name="Venter E."/>
            <person name="Venter J.C."/>
            <person name="Vicario S."/>
            <person name="Vieira F.G."/>
            <person name="Vilella A.J."/>
            <person name="Villasante A."/>
            <person name="Walenz B."/>
            <person name="Wang J."/>
            <person name="Wasserman M."/>
            <person name="Watts T."/>
            <person name="Wilson D."/>
            <person name="Wilson R.K."/>
            <person name="Wing R.A."/>
            <person name="Wolfner M.F."/>
            <person name="Wong A."/>
            <person name="Wong G.K."/>
            <person name="Wu C.I."/>
            <person name="Wu G."/>
            <person name="Yamamoto D."/>
            <person name="Yang H.P."/>
            <person name="Yang S.P."/>
            <person name="Yorke J.A."/>
            <person name="Yoshida K."/>
            <person name="Zdobnov E."/>
            <person name="Zhang P."/>
            <person name="Zhang Y."/>
            <person name="Zimin A.V."/>
            <person name="Baldwin J."/>
            <person name="Abdouelleil A."/>
            <person name="Abdulkadir J."/>
            <person name="Abebe A."/>
            <person name="Abera B."/>
            <person name="Abreu J."/>
            <person name="Acer S.C."/>
            <person name="Aftuck L."/>
            <person name="Alexander A."/>
            <person name="An P."/>
            <person name="Anderson E."/>
            <person name="Anderson S."/>
            <person name="Arachi H."/>
            <person name="Azer M."/>
            <person name="Bachantsang P."/>
            <person name="Barry A."/>
            <person name="Bayul T."/>
            <person name="Berlin A."/>
            <person name="Bessette D."/>
            <person name="Bloom T."/>
            <person name="Blye J."/>
            <person name="Boguslavskiy L."/>
            <person name="Bonnet C."/>
            <person name="Boukhgalter B."/>
            <person name="Bourzgui I."/>
            <person name="Brown A."/>
            <person name="Cahill P."/>
            <person name="Channer S."/>
            <person name="Cheshatsang Y."/>
            <person name="Chuda L."/>
            <person name="Citroen M."/>
            <person name="Collymore A."/>
            <person name="Cooke P."/>
            <person name="Costello M."/>
            <person name="D'Aco K."/>
            <person name="Daza R."/>
            <person name="De Haan G."/>
            <person name="DeGray S."/>
            <person name="DeMaso C."/>
            <person name="Dhargay N."/>
            <person name="Dooley K."/>
            <person name="Dooley E."/>
            <person name="Doricent M."/>
            <person name="Dorje P."/>
            <person name="Dorjee K."/>
            <person name="Dupes A."/>
            <person name="Elong R."/>
            <person name="Falk J."/>
            <person name="Farina A."/>
            <person name="Faro S."/>
            <person name="Ferguson D."/>
            <person name="Fisher S."/>
            <person name="Foley C.D."/>
            <person name="Franke A."/>
            <person name="Friedrich D."/>
            <person name="Gadbois L."/>
            <person name="Gearin G."/>
            <person name="Gearin C.R."/>
            <person name="Giannoukos G."/>
            <person name="Goode T."/>
            <person name="Graham J."/>
            <person name="Grandbois E."/>
            <person name="Grewal S."/>
            <person name="Gyaltsen K."/>
            <person name="Hafez N."/>
            <person name="Hagos B."/>
            <person name="Hall J."/>
            <person name="Henson C."/>
            <person name="Hollinger A."/>
            <person name="Honan T."/>
            <person name="Huard M.D."/>
            <person name="Hughes L."/>
            <person name="Hurhula B."/>
            <person name="Husby M.E."/>
            <person name="Kamat A."/>
            <person name="Kanga B."/>
            <person name="Kashin S."/>
            <person name="Khazanovich D."/>
            <person name="Kisner P."/>
            <person name="Lance K."/>
            <person name="Lara M."/>
            <person name="Lee W."/>
            <person name="Lennon N."/>
            <person name="Letendre F."/>
            <person name="LeVine R."/>
            <person name="Lipovsky A."/>
            <person name="Liu X."/>
            <person name="Liu J."/>
            <person name="Liu S."/>
            <person name="Lokyitsang T."/>
            <person name="Lokyitsang Y."/>
            <person name="Lubonja R."/>
            <person name="Lui A."/>
            <person name="MacDonald P."/>
            <person name="Magnisalis V."/>
            <person name="Maru K."/>
            <person name="Matthews C."/>
            <person name="McCusker W."/>
            <person name="McDonough S."/>
            <person name="Mehta T."/>
            <person name="Meldrim J."/>
            <person name="Meneus L."/>
            <person name="Mihai O."/>
            <person name="Mihalev A."/>
            <person name="Mihova T."/>
            <person name="Mittelman R."/>
            <person name="Mlenga V."/>
            <person name="Montmayeur A."/>
            <person name="Mulrain L."/>
            <person name="Navidi A."/>
            <person name="Naylor J."/>
            <person name="Negash T."/>
            <person name="Nguyen T."/>
            <person name="Nguyen N."/>
            <person name="Nicol R."/>
            <person name="Norbu C."/>
            <person name="Norbu N."/>
            <person name="Novod N."/>
            <person name="O'Neill B."/>
            <person name="Osman S."/>
            <person name="Markiewicz E."/>
            <person name="Oyono O.L."/>
            <person name="Patti C."/>
            <person name="Phunkhang P."/>
            <person name="Pierre F."/>
            <person name="Priest M."/>
            <person name="Raghuraman S."/>
            <person name="Rege F."/>
            <person name="Reyes R."/>
            <person name="Rise C."/>
            <person name="Rogov P."/>
            <person name="Ross K."/>
            <person name="Ryan E."/>
            <person name="Settipalli S."/>
            <person name="Shea T."/>
            <person name="Sherpa N."/>
            <person name="Shi L."/>
            <person name="Shih D."/>
            <person name="Sparrow T."/>
            <person name="Spaulding J."/>
            <person name="Stalker J."/>
            <person name="Stange-Thomann N."/>
            <person name="Stavropoulos S."/>
            <person name="Stone C."/>
            <person name="Strader C."/>
            <person name="Tesfaye S."/>
            <person name="Thomson T."/>
            <person name="Thoulutsang Y."/>
            <person name="Thoulutsang D."/>
            <person name="Topham K."/>
            <person name="Topping I."/>
            <person name="Tsamla T."/>
            <person name="Vassiliev H."/>
            <person name="Vo A."/>
            <person name="Wangchuk T."/>
            <person name="Wangdi T."/>
            <person name="Weiand M."/>
            <person name="Wilkinson J."/>
            <person name="Wilson A."/>
            <person name="Yadav S."/>
            <person name="Young G."/>
            <person name="Yu Q."/>
            <person name="Zembek L."/>
            <person name="Zhong D."/>
            <person name="Zimmer A."/>
            <person name="Zwirko Z."/>
            <person name="Jaffe D.B."/>
            <person name="Alvarez P."/>
            <person name="Brockman W."/>
            <person name="Butler J."/>
            <person name="Chin C."/>
            <person name="Gnerre S."/>
            <person name="Grabherr M."/>
            <person name="Kleber M."/>
            <person name="Mauceli E."/>
            <person name="MacCallum I."/>
        </authorList>
    </citation>
    <scope>NUCLEOTIDE SEQUENCE [LARGE SCALE GENOMIC DNA]</scope>
    <source>
        <strain evidence="4">Tucson 15287-2541.00</strain>
    </source>
</reference>
<dbReference type="OrthoDB" id="2333384at2759"/>
<dbReference type="GO" id="GO:0015031">
    <property type="term" value="P:protein transport"/>
    <property type="evidence" value="ECO:0007669"/>
    <property type="project" value="TreeGrafter"/>
</dbReference>
<accession>B4JHJ3</accession>
<gene>
    <name evidence="3" type="primary">Dgri\GH18617</name>
    <name evidence="3" type="ORF">Dgri_GH18617</name>
</gene>
<dbReference type="OMA" id="CEFNLSR"/>
<dbReference type="eggNOG" id="KOG3780">
    <property type="taxonomic scope" value="Eukaryota"/>
</dbReference>